<dbReference type="OrthoDB" id="344165at2759"/>
<keyword evidence="7" id="KW-0143">Chaperone</keyword>
<evidence type="ECO:0000256" key="5">
    <source>
        <dbReference type="ARBA" id="ARBA00023136"/>
    </source>
</evidence>
<evidence type="ECO:0000259" key="8">
    <source>
        <dbReference type="Pfam" id="PF02953"/>
    </source>
</evidence>
<comment type="subcellular location">
    <subcellularLocation>
        <location evidence="7">Mitochondrion inner membrane</location>
        <topology evidence="7">Peripheral membrane protein</topology>
        <orientation evidence="7">Intermembrane side</orientation>
    </subcellularLocation>
</comment>
<keyword evidence="4 7" id="KW-0811">Translocation</keyword>
<gene>
    <name evidence="9" type="ORF">NADFUDRAFT_82340</name>
</gene>
<evidence type="ECO:0000256" key="4">
    <source>
        <dbReference type="ARBA" id="ARBA00023010"/>
    </source>
</evidence>
<dbReference type="InterPro" id="IPR004217">
    <property type="entry name" value="Tim10-like"/>
</dbReference>
<keyword evidence="7" id="KW-0813">Transport</keyword>
<evidence type="ECO:0000256" key="7">
    <source>
        <dbReference type="RuleBase" id="RU367043"/>
    </source>
</evidence>
<evidence type="ECO:0000313" key="10">
    <source>
        <dbReference type="Proteomes" id="UP000095009"/>
    </source>
</evidence>
<keyword evidence="2 7" id="KW-0999">Mitochondrion inner membrane</keyword>
<comment type="domain">
    <text evidence="7">The twin CX3C motif contains 4 conserved Cys residues that form 2 disulfide bonds in the mitochondrial intermembrane space.</text>
</comment>
<dbReference type="STRING" id="857566.A0A1E3PM95"/>
<dbReference type="Pfam" id="PF02953">
    <property type="entry name" value="zf-Tim10_DDP"/>
    <property type="match status" value="1"/>
</dbReference>
<keyword evidence="3 7" id="KW-0653">Protein transport</keyword>
<name>A0A1E3PM95_9ASCO</name>
<evidence type="ECO:0000256" key="6">
    <source>
        <dbReference type="ARBA" id="ARBA00023157"/>
    </source>
</evidence>
<dbReference type="GO" id="GO:0005743">
    <property type="term" value="C:mitochondrial inner membrane"/>
    <property type="evidence" value="ECO:0007669"/>
    <property type="project" value="UniProtKB-SubCell"/>
</dbReference>
<dbReference type="Gene3D" id="1.10.287.810">
    <property type="entry name" value="Mitochondrial import inner membrane translocase subunit tim13 like domains"/>
    <property type="match status" value="1"/>
</dbReference>
<dbReference type="AlphaFoldDB" id="A0A1E3PM95"/>
<dbReference type="SUPFAM" id="SSF144122">
    <property type="entry name" value="Tim10-like"/>
    <property type="match status" value="1"/>
</dbReference>
<organism evidence="9 10">
    <name type="scientific">Nadsonia fulvescens var. elongata DSM 6958</name>
    <dbReference type="NCBI Taxonomy" id="857566"/>
    <lineage>
        <taxon>Eukaryota</taxon>
        <taxon>Fungi</taxon>
        <taxon>Dikarya</taxon>
        <taxon>Ascomycota</taxon>
        <taxon>Saccharomycotina</taxon>
        <taxon>Dipodascomycetes</taxon>
        <taxon>Dipodascales</taxon>
        <taxon>Dipodascales incertae sedis</taxon>
        <taxon>Nadsonia</taxon>
    </lineage>
</organism>
<feature type="domain" description="Tim10-like" evidence="8">
    <location>
        <begin position="24"/>
        <end position="85"/>
    </location>
</feature>
<proteinExistence type="inferred from homology"/>
<dbReference type="GO" id="GO:0042719">
    <property type="term" value="C:mitochondrial intermembrane space chaperone complex"/>
    <property type="evidence" value="ECO:0007669"/>
    <property type="project" value="EnsemblFungi"/>
</dbReference>
<comment type="subunit">
    <text evidence="7">Heterohexamer.</text>
</comment>
<dbReference type="GO" id="GO:0140318">
    <property type="term" value="F:protein transporter activity"/>
    <property type="evidence" value="ECO:0007669"/>
    <property type="project" value="EnsemblFungi"/>
</dbReference>
<evidence type="ECO:0000256" key="2">
    <source>
        <dbReference type="ARBA" id="ARBA00022792"/>
    </source>
</evidence>
<evidence type="ECO:0000256" key="1">
    <source>
        <dbReference type="ARBA" id="ARBA00006720"/>
    </source>
</evidence>
<keyword evidence="6 7" id="KW-1015">Disulfide bond</keyword>
<dbReference type="GO" id="GO:0015031">
    <property type="term" value="P:protein transport"/>
    <property type="evidence" value="ECO:0007669"/>
    <property type="project" value="UniProtKB-KW"/>
</dbReference>
<dbReference type="Proteomes" id="UP000095009">
    <property type="component" value="Unassembled WGS sequence"/>
</dbReference>
<protein>
    <recommendedName>
        <fullName evidence="7">Mitochondrial import inner membrane translocase subunit</fullName>
    </recommendedName>
</protein>
<comment type="similarity">
    <text evidence="1 7">Belongs to the small Tim family.</text>
</comment>
<evidence type="ECO:0000313" key="9">
    <source>
        <dbReference type="EMBL" id="ODQ66553.1"/>
    </source>
</evidence>
<accession>A0A1E3PM95</accession>
<dbReference type="GO" id="GO:0045039">
    <property type="term" value="P:protein insertion into mitochondrial inner membrane"/>
    <property type="evidence" value="ECO:0007669"/>
    <property type="project" value="EnsemblFungi"/>
</dbReference>
<keyword evidence="10" id="KW-1185">Reference proteome</keyword>
<dbReference type="InterPro" id="IPR035427">
    <property type="entry name" value="Tim10-like_dom_sf"/>
</dbReference>
<comment type="function">
    <text evidence="7">Mitochondrial intermembrane chaperone that participates in the import and insertion of some multi-pass transmembrane proteins into the mitochondrial inner membrane. Also required for the transfer of beta-barrel precursors from the TOM complex to the sorting and assembly machinery (SAM complex) of the outer membrane. Acts as a chaperone-like protein that protects the hydrophobic precursors from aggregation and guide them through the mitochondrial intermembrane space.</text>
</comment>
<dbReference type="EMBL" id="KV454408">
    <property type="protein sequence ID" value="ODQ66553.1"/>
    <property type="molecule type" value="Genomic_DNA"/>
</dbReference>
<keyword evidence="7" id="KW-0496">Mitochondrion</keyword>
<sequence>MPELDSQALASLDAESRKEIMQWIDSENSKAKVQSSIHNFTDMCWKKCVTKDITSNMLDTTESNCMTNCLQRFLDTNINVVKLIQAAQK</sequence>
<reference evidence="9 10" key="1">
    <citation type="journal article" date="2016" name="Proc. Natl. Acad. Sci. U.S.A.">
        <title>Comparative genomics of biotechnologically important yeasts.</title>
        <authorList>
            <person name="Riley R."/>
            <person name="Haridas S."/>
            <person name="Wolfe K.H."/>
            <person name="Lopes M.R."/>
            <person name="Hittinger C.T."/>
            <person name="Goeker M."/>
            <person name="Salamov A.A."/>
            <person name="Wisecaver J.H."/>
            <person name="Long T.M."/>
            <person name="Calvey C.H."/>
            <person name="Aerts A.L."/>
            <person name="Barry K.W."/>
            <person name="Choi C."/>
            <person name="Clum A."/>
            <person name="Coughlan A.Y."/>
            <person name="Deshpande S."/>
            <person name="Douglass A.P."/>
            <person name="Hanson S.J."/>
            <person name="Klenk H.-P."/>
            <person name="LaButti K.M."/>
            <person name="Lapidus A."/>
            <person name="Lindquist E.A."/>
            <person name="Lipzen A.M."/>
            <person name="Meier-Kolthoff J.P."/>
            <person name="Ohm R.A."/>
            <person name="Otillar R.P."/>
            <person name="Pangilinan J.L."/>
            <person name="Peng Y."/>
            <person name="Rokas A."/>
            <person name="Rosa C.A."/>
            <person name="Scheuner C."/>
            <person name="Sibirny A.A."/>
            <person name="Slot J.C."/>
            <person name="Stielow J.B."/>
            <person name="Sun H."/>
            <person name="Kurtzman C.P."/>
            <person name="Blackwell M."/>
            <person name="Grigoriev I.V."/>
            <person name="Jeffries T.W."/>
        </authorList>
    </citation>
    <scope>NUCLEOTIDE SEQUENCE [LARGE SCALE GENOMIC DNA]</scope>
    <source>
        <strain evidence="9 10">DSM 6958</strain>
    </source>
</reference>
<evidence type="ECO:0000256" key="3">
    <source>
        <dbReference type="ARBA" id="ARBA00022927"/>
    </source>
</evidence>
<keyword evidence="5" id="KW-0472">Membrane</keyword>